<feature type="compositionally biased region" description="Basic and acidic residues" evidence="11">
    <location>
        <begin position="175"/>
        <end position="187"/>
    </location>
</feature>
<comment type="function">
    <text evidence="8">Involved in spliceosome assembly.</text>
</comment>
<dbReference type="KEGG" id="lak:106166346"/>
<dbReference type="Pfam" id="PF06003">
    <property type="entry name" value="SMN_Tudor"/>
    <property type="match status" value="1"/>
</dbReference>
<evidence type="ECO:0000256" key="1">
    <source>
        <dbReference type="ARBA" id="ARBA00004324"/>
    </source>
</evidence>
<evidence type="ECO:0000256" key="4">
    <source>
        <dbReference type="ARBA" id="ARBA00022664"/>
    </source>
</evidence>
<evidence type="ECO:0000313" key="13">
    <source>
        <dbReference type="Proteomes" id="UP000085678"/>
    </source>
</evidence>
<dbReference type="GO" id="GO:0000381">
    <property type="term" value="P:regulation of alternative mRNA splicing, via spliceosome"/>
    <property type="evidence" value="ECO:0007669"/>
    <property type="project" value="TreeGrafter"/>
</dbReference>
<name>A0A1S3IQ39_LINAN</name>
<dbReference type="GO" id="GO:0071011">
    <property type="term" value="C:precatalytic spliceosome"/>
    <property type="evidence" value="ECO:0007669"/>
    <property type="project" value="TreeGrafter"/>
</dbReference>
<reference evidence="14" key="1">
    <citation type="submission" date="2025-08" db="UniProtKB">
        <authorList>
            <consortium name="RefSeq"/>
        </authorList>
    </citation>
    <scope>IDENTIFICATION</scope>
    <source>
        <tissue evidence="14">Gonads</tissue>
    </source>
</reference>
<comment type="similarity">
    <text evidence="3">Belongs to the SMN family.</text>
</comment>
<dbReference type="InterPro" id="IPR002999">
    <property type="entry name" value="Tudor"/>
</dbReference>
<dbReference type="CDD" id="cd20399">
    <property type="entry name" value="Tudor_SPF30"/>
    <property type="match status" value="1"/>
</dbReference>
<dbReference type="GO" id="GO:0016607">
    <property type="term" value="C:nuclear speck"/>
    <property type="evidence" value="ECO:0007669"/>
    <property type="project" value="UniProtKB-SubCell"/>
</dbReference>
<dbReference type="STRING" id="7574.A0A1S3IQ39"/>
<evidence type="ECO:0000259" key="12">
    <source>
        <dbReference type="PROSITE" id="PS50304"/>
    </source>
</evidence>
<keyword evidence="4" id="KW-0507">mRNA processing</keyword>
<dbReference type="RefSeq" id="XP_013400332.1">
    <property type="nucleotide sequence ID" value="XM_013544878.1"/>
</dbReference>
<evidence type="ECO:0000256" key="11">
    <source>
        <dbReference type="SAM" id="MobiDB-lite"/>
    </source>
</evidence>
<dbReference type="SMART" id="SM00333">
    <property type="entry name" value="TUDOR"/>
    <property type="match status" value="1"/>
</dbReference>
<accession>A0A1S3IQ39</accession>
<dbReference type="GeneID" id="106166346"/>
<gene>
    <name evidence="14" type="primary">LOC106166346</name>
</gene>
<evidence type="ECO:0000256" key="5">
    <source>
        <dbReference type="ARBA" id="ARBA00022728"/>
    </source>
</evidence>
<dbReference type="OrthoDB" id="79171at2759"/>
<keyword evidence="5" id="KW-0747">Spliceosome</keyword>
<sequence length="241" mass="26705">MAEDLQESLTNYKLQLQQVEAALTTDPSNADLNKLKVDLQEVINLTVDLIKNQAGAVATAVVAAATSTDDNETSTATHSWNVGDKCSAVYSEDGMYYDAVIDEVLEDGSCTVTFESYGNTDLTQVSLLKPRDSSLKRAAGEEAEGSGGKMKRKDKLAAEREYKKKKNEKKRQRQKQQEEEREDEKKKWQSFNAKNKRVGFNKKSIFATPEAPTGKVGVGTCGIGGRPMTNYHQNEKWKKGL</sequence>
<dbReference type="InterPro" id="IPR010304">
    <property type="entry name" value="SMN_Tudor"/>
</dbReference>
<evidence type="ECO:0000256" key="3">
    <source>
        <dbReference type="ARBA" id="ARBA00005371"/>
    </source>
</evidence>
<keyword evidence="7" id="KW-0539">Nucleus</keyword>
<feature type="domain" description="Tudor" evidence="12">
    <location>
        <begin position="79"/>
        <end position="138"/>
    </location>
</feature>
<dbReference type="AlphaFoldDB" id="A0A1S3IQ39"/>
<keyword evidence="13" id="KW-1185">Reference proteome</keyword>
<dbReference type="GO" id="GO:0005737">
    <property type="term" value="C:cytoplasm"/>
    <property type="evidence" value="ECO:0007669"/>
    <property type="project" value="InterPro"/>
</dbReference>
<feature type="region of interest" description="Disordered" evidence="11">
    <location>
        <begin position="208"/>
        <end position="241"/>
    </location>
</feature>
<evidence type="ECO:0000313" key="14">
    <source>
        <dbReference type="RefSeq" id="XP_013400332.1"/>
    </source>
</evidence>
<feature type="region of interest" description="Disordered" evidence="11">
    <location>
        <begin position="134"/>
        <end position="195"/>
    </location>
</feature>
<dbReference type="PROSITE" id="PS50304">
    <property type="entry name" value="TUDOR"/>
    <property type="match status" value="1"/>
</dbReference>
<organism evidence="13 14">
    <name type="scientific">Lingula anatina</name>
    <name type="common">Brachiopod</name>
    <name type="synonym">Lingula unguis</name>
    <dbReference type="NCBI Taxonomy" id="7574"/>
    <lineage>
        <taxon>Eukaryota</taxon>
        <taxon>Metazoa</taxon>
        <taxon>Spiralia</taxon>
        <taxon>Lophotrochozoa</taxon>
        <taxon>Brachiopoda</taxon>
        <taxon>Linguliformea</taxon>
        <taxon>Lingulata</taxon>
        <taxon>Lingulida</taxon>
        <taxon>Linguloidea</taxon>
        <taxon>Lingulidae</taxon>
        <taxon>Lingula</taxon>
    </lineage>
</organism>
<dbReference type="PANTHER" id="PTHR13681:SF26">
    <property type="entry name" value="SURVIVAL OF MOTOR NEURON-RELATED-SPLICING FACTOR 30"/>
    <property type="match status" value="1"/>
</dbReference>
<evidence type="ECO:0000256" key="2">
    <source>
        <dbReference type="ARBA" id="ARBA00004408"/>
    </source>
</evidence>
<dbReference type="Proteomes" id="UP000085678">
    <property type="component" value="Unplaced"/>
</dbReference>
<protein>
    <recommendedName>
        <fullName evidence="9">Survival of motor neuron-related-splicing factor 30</fullName>
    </recommendedName>
    <alternativeName>
        <fullName evidence="10">Survival motor neuron domain-containing protein 1</fullName>
    </alternativeName>
</protein>
<dbReference type="PANTHER" id="PTHR13681">
    <property type="entry name" value="SURVIVAL OF MOTOR NEURON-RELATED-SPLICING FACTOR 30-RELATED"/>
    <property type="match status" value="1"/>
</dbReference>
<evidence type="ECO:0000256" key="9">
    <source>
        <dbReference type="ARBA" id="ARBA00041083"/>
    </source>
</evidence>
<comment type="subcellular location">
    <subcellularLocation>
        <location evidence="1">Nucleus speckle</location>
    </subcellularLocation>
    <subcellularLocation>
        <location evidence="2">Nucleus</location>
        <location evidence="2">Cajal body</location>
    </subcellularLocation>
</comment>
<feature type="compositionally biased region" description="Basic residues" evidence="11">
    <location>
        <begin position="163"/>
        <end position="174"/>
    </location>
</feature>
<dbReference type="Gene3D" id="2.30.30.140">
    <property type="match status" value="1"/>
</dbReference>
<dbReference type="GO" id="GO:0008380">
    <property type="term" value="P:RNA splicing"/>
    <property type="evidence" value="ECO:0007669"/>
    <property type="project" value="UniProtKB-KW"/>
</dbReference>
<proteinExistence type="inferred from homology"/>
<evidence type="ECO:0000256" key="10">
    <source>
        <dbReference type="ARBA" id="ARBA00042567"/>
    </source>
</evidence>
<evidence type="ECO:0000256" key="8">
    <source>
        <dbReference type="ARBA" id="ARBA00037618"/>
    </source>
</evidence>
<dbReference type="FunCoup" id="A0A1S3IQ39">
    <property type="interactions" value="2655"/>
</dbReference>
<dbReference type="InParanoid" id="A0A1S3IQ39"/>
<feature type="compositionally biased region" description="Gly residues" evidence="11">
    <location>
        <begin position="216"/>
        <end position="225"/>
    </location>
</feature>
<dbReference type="GO" id="GO:0015030">
    <property type="term" value="C:Cajal body"/>
    <property type="evidence" value="ECO:0007669"/>
    <property type="project" value="UniProtKB-SubCell"/>
</dbReference>
<dbReference type="SUPFAM" id="SSF63748">
    <property type="entry name" value="Tudor/PWWP/MBT"/>
    <property type="match status" value="1"/>
</dbReference>
<evidence type="ECO:0000256" key="7">
    <source>
        <dbReference type="ARBA" id="ARBA00023242"/>
    </source>
</evidence>
<dbReference type="GO" id="GO:0006397">
    <property type="term" value="P:mRNA processing"/>
    <property type="evidence" value="ECO:0007669"/>
    <property type="project" value="UniProtKB-KW"/>
</dbReference>
<keyword evidence="6" id="KW-0508">mRNA splicing</keyword>
<dbReference type="GO" id="GO:0003723">
    <property type="term" value="F:RNA binding"/>
    <property type="evidence" value="ECO:0007669"/>
    <property type="project" value="InterPro"/>
</dbReference>
<evidence type="ECO:0000256" key="6">
    <source>
        <dbReference type="ARBA" id="ARBA00023187"/>
    </source>
</evidence>